<gene>
    <name evidence="10" type="ORF">HCN44_003699</name>
</gene>
<evidence type="ECO:0000256" key="1">
    <source>
        <dbReference type="ARBA" id="ARBA00022670"/>
    </source>
</evidence>
<evidence type="ECO:0000313" key="11">
    <source>
        <dbReference type="Proteomes" id="UP000639338"/>
    </source>
</evidence>
<dbReference type="Proteomes" id="UP000639338">
    <property type="component" value="Unassembled WGS sequence"/>
</dbReference>
<dbReference type="PANTHER" id="PTHR11905:SF249">
    <property type="entry name" value="SOL NARAE, ISOFORM C"/>
    <property type="match status" value="1"/>
</dbReference>
<dbReference type="Pfam" id="PF01421">
    <property type="entry name" value="Reprolysin"/>
    <property type="match status" value="1"/>
</dbReference>
<comment type="caution">
    <text evidence="10">The sequence shown here is derived from an EMBL/GenBank/DDBJ whole genome shotgun (WGS) entry which is preliminary data.</text>
</comment>
<evidence type="ECO:0000256" key="5">
    <source>
        <dbReference type="ARBA" id="ARBA00023049"/>
    </source>
</evidence>
<protein>
    <recommendedName>
        <fullName evidence="9">Peptidase M12B domain-containing protein</fullName>
    </recommendedName>
</protein>
<dbReference type="PROSITE" id="PS50215">
    <property type="entry name" value="ADAM_MEPRO"/>
    <property type="match status" value="1"/>
</dbReference>
<evidence type="ECO:0000256" key="2">
    <source>
        <dbReference type="ARBA" id="ARBA00022723"/>
    </source>
</evidence>
<dbReference type="AlphaFoldDB" id="A0A834XIY1"/>
<accession>A0A834XIY1</accession>
<keyword evidence="4" id="KW-0862">Zinc</keyword>
<evidence type="ECO:0000256" key="7">
    <source>
        <dbReference type="ARBA" id="ARBA00023180"/>
    </source>
</evidence>
<evidence type="ECO:0000313" key="10">
    <source>
        <dbReference type="EMBL" id="KAF7987836.1"/>
    </source>
</evidence>
<sequence length="399" mass="45915">MPIYFLNSKFENLQLIKNTNIMKNMMNSFDELIENEIREEKNKLTNINEEDNEITGFVPSPWASVGRLHSFKKYKKSGLPEKYKNEILNFNESLPLNFTIPKKIYPEILIVVDYNIYEKFEYNSTKAILYILTFWNSVDLKFRRLENPSFSLNIVGIIFASDENSLIYLLDNNDSNNEDELLEKCGIFWFKYNHIIPVDSYDIVITMTSSSLPNRKLGLSYHSGACHYDNGKKIMKKIGIIQDQGGYDGIQTAVETLARLFGSNYDDERIKERNCPFNDGFIMSNRHLTINSSDFSKCSLKDFQKFLNSNPSCLYNEPIIGNKIPRYLPGKLQNHDNQCKKIEGTKSCPVPSNHIFCQQLKCIEKGSKNNCKAMTAGAADGTLCEENSHCLHNRCIINE</sequence>
<keyword evidence="2" id="KW-0479">Metal-binding</keyword>
<keyword evidence="3" id="KW-0378">Hydrolase</keyword>
<keyword evidence="1" id="KW-0645">Protease</keyword>
<feature type="domain" description="Peptidase M12B" evidence="9">
    <location>
        <begin position="104"/>
        <end position="318"/>
    </location>
</feature>
<keyword evidence="6" id="KW-1015">Disulfide bond</keyword>
<evidence type="ECO:0000256" key="6">
    <source>
        <dbReference type="ARBA" id="ARBA00023157"/>
    </source>
</evidence>
<keyword evidence="5" id="KW-0482">Metalloprotease</keyword>
<dbReference type="InterPro" id="IPR041645">
    <property type="entry name" value="ADAMTS_CR_2"/>
</dbReference>
<keyword evidence="7" id="KW-0325">Glycoprotein</keyword>
<name>A0A834XIY1_APHGI</name>
<dbReference type="GO" id="GO:0006509">
    <property type="term" value="P:membrane protein ectodomain proteolysis"/>
    <property type="evidence" value="ECO:0007669"/>
    <property type="project" value="TreeGrafter"/>
</dbReference>
<evidence type="ECO:0000256" key="8">
    <source>
        <dbReference type="PROSITE-ProRule" id="PRU00276"/>
    </source>
</evidence>
<proteinExistence type="predicted"/>
<dbReference type="GO" id="GO:0004222">
    <property type="term" value="F:metalloendopeptidase activity"/>
    <property type="evidence" value="ECO:0007669"/>
    <property type="project" value="InterPro"/>
</dbReference>
<dbReference type="Gene3D" id="3.40.390.10">
    <property type="entry name" value="Collagenase (Catalytic Domain)"/>
    <property type="match status" value="1"/>
</dbReference>
<comment type="caution">
    <text evidence="8">Lacks conserved residue(s) required for the propagation of feature annotation.</text>
</comment>
<dbReference type="GO" id="GO:0046872">
    <property type="term" value="F:metal ion binding"/>
    <property type="evidence" value="ECO:0007669"/>
    <property type="project" value="UniProtKB-KW"/>
</dbReference>
<reference evidence="10 11" key="1">
    <citation type="submission" date="2020-08" db="EMBL/GenBank/DDBJ databases">
        <title>Aphidius gifuensis genome sequencing and assembly.</title>
        <authorList>
            <person name="Du Z."/>
        </authorList>
    </citation>
    <scope>NUCLEOTIDE SEQUENCE [LARGE SCALE GENOMIC DNA]</scope>
    <source>
        <strain evidence="10">YNYX2018</strain>
        <tissue evidence="10">Adults</tissue>
    </source>
</reference>
<dbReference type="OrthoDB" id="7695528at2759"/>
<dbReference type="InterPro" id="IPR024079">
    <property type="entry name" value="MetalloPept_cat_dom_sf"/>
</dbReference>
<organism evidence="10 11">
    <name type="scientific">Aphidius gifuensis</name>
    <name type="common">Parasitoid wasp</name>
    <dbReference type="NCBI Taxonomy" id="684658"/>
    <lineage>
        <taxon>Eukaryota</taxon>
        <taxon>Metazoa</taxon>
        <taxon>Ecdysozoa</taxon>
        <taxon>Arthropoda</taxon>
        <taxon>Hexapoda</taxon>
        <taxon>Insecta</taxon>
        <taxon>Pterygota</taxon>
        <taxon>Neoptera</taxon>
        <taxon>Endopterygota</taxon>
        <taxon>Hymenoptera</taxon>
        <taxon>Apocrita</taxon>
        <taxon>Ichneumonoidea</taxon>
        <taxon>Braconidae</taxon>
        <taxon>Aphidiinae</taxon>
        <taxon>Aphidius</taxon>
    </lineage>
</organism>
<dbReference type="EMBL" id="JACMRX010000006">
    <property type="protein sequence ID" value="KAF7987836.1"/>
    <property type="molecule type" value="Genomic_DNA"/>
</dbReference>
<keyword evidence="11" id="KW-1185">Reference proteome</keyword>
<dbReference type="InterPro" id="IPR001590">
    <property type="entry name" value="Peptidase_M12B"/>
</dbReference>
<evidence type="ECO:0000256" key="4">
    <source>
        <dbReference type="ARBA" id="ARBA00022833"/>
    </source>
</evidence>
<dbReference type="PANTHER" id="PTHR11905">
    <property type="entry name" value="ADAM A DISINTEGRIN AND METALLOPROTEASE DOMAIN"/>
    <property type="match status" value="1"/>
</dbReference>
<evidence type="ECO:0000256" key="3">
    <source>
        <dbReference type="ARBA" id="ARBA00022801"/>
    </source>
</evidence>
<dbReference type="Pfam" id="PF17771">
    <property type="entry name" value="ADAMTS_CR_2"/>
    <property type="match status" value="1"/>
</dbReference>
<dbReference type="SUPFAM" id="SSF55486">
    <property type="entry name" value="Metalloproteases ('zincins'), catalytic domain"/>
    <property type="match status" value="1"/>
</dbReference>
<evidence type="ECO:0000259" key="9">
    <source>
        <dbReference type="PROSITE" id="PS50215"/>
    </source>
</evidence>
<dbReference type="Gene3D" id="3.40.1620.60">
    <property type="match status" value="1"/>
</dbReference>